<feature type="region of interest" description="Disordered" evidence="3">
    <location>
        <begin position="114"/>
        <end position="133"/>
    </location>
</feature>
<proteinExistence type="inferred from homology"/>
<protein>
    <recommendedName>
        <fullName evidence="2">Type 1 phosphatases regulator</fullName>
    </recommendedName>
</protein>
<dbReference type="GO" id="GO:0008157">
    <property type="term" value="F:protein phosphatase 1 binding"/>
    <property type="evidence" value="ECO:0007669"/>
    <property type="project" value="TreeGrafter"/>
</dbReference>
<reference evidence="4 5" key="1">
    <citation type="submission" date="2014-04" db="EMBL/GenBank/DDBJ databases">
        <authorList>
            <consortium name="DOE Joint Genome Institute"/>
            <person name="Kuo A."/>
            <person name="Kohler A."/>
            <person name="Nagy L.G."/>
            <person name="Floudas D."/>
            <person name="Copeland A."/>
            <person name="Barry K.W."/>
            <person name="Cichocki N."/>
            <person name="Veneault-Fourrey C."/>
            <person name="LaButti K."/>
            <person name="Lindquist E.A."/>
            <person name="Lipzen A."/>
            <person name="Lundell T."/>
            <person name="Morin E."/>
            <person name="Murat C."/>
            <person name="Sun H."/>
            <person name="Tunlid A."/>
            <person name="Henrissat B."/>
            <person name="Grigoriev I.V."/>
            <person name="Hibbett D.S."/>
            <person name="Martin F."/>
            <person name="Nordberg H.P."/>
            <person name="Cantor M.N."/>
            <person name="Hua S.X."/>
        </authorList>
    </citation>
    <scope>NUCLEOTIDE SEQUENCE [LARGE SCALE GENOMIC DNA]</scope>
    <source>
        <strain evidence="4 5">LaAM-08-1</strain>
    </source>
</reference>
<evidence type="ECO:0000256" key="1">
    <source>
        <dbReference type="ARBA" id="ARBA00005605"/>
    </source>
</evidence>
<feature type="compositionally biased region" description="Basic and acidic residues" evidence="3">
    <location>
        <begin position="33"/>
        <end position="42"/>
    </location>
</feature>
<dbReference type="GO" id="GO:0004865">
    <property type="term" value="F:protein serine/threonine phosphatase inhibitor activity"/>
    <property type="evidence" value="ECO:0007669"/>
    <property type="project" value="UniProtKB-UniRule"/>
</dbReference>
<evidence type="ECO:0000256" key="3">
    <source>
        <dbReference type="SAM" id="MobiDB-lite"/>
    </source>
</evidence>
<comment type="subcellular location">
    <subcellularLocation>
        <location evidence="2">Nucleus</location>
    </subcellularLocation>
</comment>
<gene>
    <name evidence="4" type="ORF">K443DRAFT_682864</name>
</gene>
<name>A0A0C9X308_9AGAR</name>
<dbReference type="AlphaFoldDB" id="A0A0C9X308"/>
<dbReference type="HOGENOM" id="CLU_098333_0_2_1"/>
<evidence type="ECO:0000313" key="4">
    <source>
        <dbReference type="EMBL" id="KIJ95643.1"/>
    </source>
</evidence>
<keyword evidence="5" id="KW-1185">Reference proteome</keyword>
<reference evidence="5" key="2">
    <citation type="submission" date="2015-01" db="EMBL/GenBank/DDBJ databases">
        <title>Evolutionary Origins and Diversification of the Mycorrhizal Mutualists.</title>
        <authorList>
            <consortium name="DOE Joint Genome Institute"/>
            <consortium name="Mycorrhizal Genomics Consortium"/>
            <person name="Kohler A."/>
            <person name="Kuo A."/>
            <person name="Nagy L.G."/>
            <person name="Floudas D."/>
            <person name="Copeland A."/>
            <person name="Barry K.W."/>
            <person name="Cichocki N."/>
            <person name="Veneault-Fourrey C."/>
            <person name="LaButti K."/>
            <person name="Lindquist E.A."/>
            <person name="Lipzen A."/>
            <person name="Lundell T."/>
            <person name="Morin E."/>
            <person name="Murat C."/>
            <person name="Riley R."/>
            <person name="Ohm R."/>
            <person name="Sun H."/>
            <person name="Tunlid A."/>
            <person name="Henrissat B."/>
            <person name="Grigoriev I.V."/>
            <person name="Hibbett D.S."/>
            <person name="Martin F."/>
        </authorList>
    </citation>
    <scope>NUCLEOTIDE SEQUENCE [LARGE SCALE GENOMIC DNA]</scope>
    <source>
        <strain evidence="5">LaAM-08-1</strain>
    </source>
</reference>
<accession>A0A0C9X308</accession>
<comment type="similarity">
    <text evidence="1 2">Belongs to the YPI1 family.</text>
</comment>
<keyword evidence="2" id="KW-0539">Nucleus</keyword>
<organism evidence="4 5">
    <name type="scientific">Laccaria amethystina LaAM-08-1</name>
    <dbReference type="NCBI Taxonomy" id="1095629"/>
    <lineage>
        <taxon>Eukaryota</taxon>
        <taxon>Fungi</taxon>
        <taxon>Dikarya</taxon>
        <taxon>Basidiomycota</taxon>
        <taxon>Agaricomycotina</taxon>
        <taxon>Agaricomycetes</taxon>
        <taxon>Agaricomycetidae</taxon>
        <taxon>Agaricales</taxon>
        <taxon>Agaricineae</taxon>
        <taxon>Hydnangiaceae</taxon>
        <taxon>Laccaria</taxon>
    </lineage>
</organism>
<dbReference type="PANTHER" id="PTHR20835">
    <property type="entry name" value="E3 UBIQUITIN-PROTEIN LIGASE PPP1R11-RELATED"/>
    <property type="match status" value="1"/>
</dbReference>
<dbReference type="InterPro" id="IPR011107">
    <property type="entry name" value="PPI_Ypi1"/>
</dbReference>
<feature type="compositionally biased region" description="Polar residues" evidence="3">
    <location>
        <begin position="1"/>
        <end position="30"/>
    </location>
</feature>
<comment type="function">
    <text evidence="2">Regulator of type 1 phosphatases which maintains protein phosphatase activity under strict control.</text>
</comment>
<evidence type="ECO:0000256" key="2">
    <source>
        <dbReference type="RuleBase" id="RU367162"/>
    </source>
</evidence>
<evidence type="ECO:0000313" key="5">
    <source>
        <dbReference type="Proteomes" id="UP000054477"/>
    </source>
</evidence>
<dbReference type="GO" id="GO:0005634">
    <property type="term" value="C:nucleus"/>
    <property type="evidence" value="ECO:0007669"/>
    <property type="project" value="UniProtKB-SubCell"/>
</dbReference>
<dbReference type="OrthoDB" id="307488at2759"/>
<feature type="region of interest" description="Disordered" evidence="3">
    <location>
        <begin position="1"/>
        <end position="43"/>
    </location>
</feature>
<feature type="compositionally biased region" description="Acidic residues" evidence="3">
    <location>
        <begin position="117"/>
        <end position="127"/>
    </location>
</feature>
<dbReference type="EMBL" id="KN838748">
    <property type="protein sequence ID" value="KIJ95643.1"/>
    <property type="molecule type" value="Genomic_DNA"/>
</dbReference>
<sequence length="181" mass="19401">MRYTSTHLLPSASGSTSSQTDGSRTLTITSDPIPEHNGDGDNQRQVVGTLKLRGAHTKKTQRISTVAWSEEVVDDEGCGRKKSKSTPFVHLTPESICLIVVPVVCCVYHKPRRFDESSDESDSDSDVSDYGYAGHGHDCRGSSAAAAAFRSASGSTAGVVNTFKDRESNAYESAPSHPKHS</sequence>
<dbReference type="PANTHER" id="PTHR20835:SF0">
    <property type="entry name" value="E3 UBIQUITIN-PROTEIN LIGASE PPP1R11"/>
    <property type="match status" value="1"/>
</dbReference>
<dbReference type="STRING" id="1095629.A0A0C9X308"/>
<dbReference type="Proteomes" id="UP000054477">
    <property type="component" value="Unassembled WGS sequence"/>
</dbReference>
<dbReference type="Pfam" id="PF07491">
    <property type="entry name" value="PPI_Ypi1"/>
    <property type="match status" value="1"/>
</dbReference>